<dbReference type="RefSeq" id="WP_313994439.1">
    <property type="nucleotide sequence ID" value="NZ_JASJOT010000004.1"/>
</dbReference>
<dbReference type="Proteomes" id="UP001228581">
    <property type="component" value="Unassembled WGS sequence"/>
</dbReference>
<sequence>MDQSLISTTELRIKAECLPLLRKRAILKTGIVLFLGLAIITVIQWYTSEAKEFVLLSAAVFGLMYLIILVRGYKTAETTRSTYCLVLNNNGIEKLAEFEEFIFLQWTELGYREEKDGSILIFNKSLPVSLRTKGRKNVILVPNEIEQKERLLQSLKEARFSFNS</sequence>
<evidence type="ECO:0008006" key="4">
    <source>
        <dbReference type="Google" id="ProtNLM"/>
    </source>
</evidence>
<reference evidence="2 3" key="1">
    <citation type="submission" date="2023-05" db="EMBL/GenBank/DDBJ databases">
        <authorList>
            <person name="Zhang X."/>
        </authorList>
    </citation>
    <scope>NUCLEOTIDE SEQUENCE [LARGE SCALE GENOMIC DNA]</scope>
    <source>
        <strain evidence="2 3">DM2B3-1</strain>
    </source>
</reference>
<keyword evidence="3" id="KW-1185">Reference proteome</keyword>
<evidence type="ECO:0000256" key="1">
    <source>
        <dbReference type="SAM" id="Phobius"/>
    </source>
</evidence>
<organism evidence="2 3">
    <name type="scientific">Xanthocytophaga flava</name>
    <dbReference type="NCBI Taxonomy" id="3048013"/>
    <lineage>
        <taxon>Bacteria</taxon>
        <taxon>Pseudomonadati</taxon>
        <taxon>Bacteroidota</taxon>
        <taxon>Cytophagia</taxon>
        <taxon>Cytophagales</taxon>
        <taxon>Rhodocytophagaceae</taxon>
        <taxon>Xanthocytophaga</taxon>
    </lineage>
</organism>
<comment type="caution">
    <text evidence="2">The sequence shown here is derived from an EMBL/GenBank/DDBJ whole genome shotgun (WGS) entry which is preliminary data.</text>
</comment>
<accession>A0ABT7CGQ3</accession>
<evidence type="ECO:0000313" key="2">
    <source>
        <dbReference type="EMBL" id="MDJ1492928.1"/>
    </source>
</evidence>
<name>A0ABT7CGQ3_9BACT</name>
<dbReference type="EMBL" id="JASJOT010000004">
    <property type="protein sequence ID" value="MDJ1492928.1"/>
    <property type="molecule type" value="Genomic_DNA"/>
</dbReference>
<protein>
    <recommendedName>
        <fullName evidence="4">YcxB-like protein domain-containing protein</fullName>
    </recommendedName>
</protein>
<proteinExistence type="predicted"/>
<keyword evidence="1" id="KW-0812">Transmembrane</keyword>
<keyword evidence="1" id="KW-0472">Membrane</keyword>
<gene>
    <name evidence="2" type="ORF">QNI19_08295</name>
</gene>
<feature type="transmembrane region" description="Helical" evidence="1">
    <location>
        <begin position="53"/>
        <end position="73"/>
    </location>
</feature>
<feature type="transmembrane region" description="Helical" evidence="1">
    <location>
        <begin position="25"/>
        <end position="47"/>
    </location>
</feature>
<evidence type="ECO:0000313" key="3">
    <source>
        <dbReference type="Proteomes" id="UP001228581"/>
    </source>
</evidence>
<keyword evidence="1" id="KW-1133">Transmembrane helix</keyword>